<evidence type="ECO:0000313" key="3">
    <source>
        <dbReference type="Proteomes" id="UP001181622"/>
    </source>
</evidence>
<gene>
    <name evidence="2" type="ORF">IHQ68_16595</name>
</gene>
<keyword evidence="1" id="KW-0732">Signal</keyword>
<feature type="signal peptide" evidence="1">
    <location>
        <begin position="1"/>
        <end position="18"/>
    </location>
</feature>
<protein>
    <recommendedName>
        <fullName evidence="4">Lipoprotein</fullName>
    </recommendedName>
</protein>
<accession>A0ABU1DJU4</accession>
<dbReference type="EMBL" id="JADBEO010000044">
    <property type="protein sequence ID" value="MDR4308239.1"/>
    <property type="molecule type" value="Genomic_DNA"/>
</dbReference>
<name>A0ABU1DJU4_9HYPH</name>
<organism evidence="2 3">
    <name type="scientific">Chelatococcus sambhunathii</name>
    <dbReference type="NCBI Taxonomy" id="363953"/>
    <lineage>
        <taxon>Bacteria</taxon>
        <taxon>Pseudomonadati</taxon>
        <taxon>Pseudomonadota</taxon>
        <taxon>Alphaproteobacteria</taxon>
        <taxon>Hyphomicrobiales</taxon>
        <taxon>Chelatococcaceae</taxon>
        <taxon>Chelatococcus</taxon>
    </lineage>
</organism>
<keyword evidence="3" id="KW-1185">Reference proteome</keyword>
<comment type="caution">
    <text evidence="2">The sequence shown here is derived from an EMBL/GenBank/DDBJ whole genome shotgun (WGS) entry which is preliminary data.</text>
</comment>
<reference evidence="2" key="1">
    <citation type="submission" date="2020-10" db="EMBL/GenBank/DDBJ databases">
        <authorList>
            <person name="Abbas A."/>
            <person name="Razzaq R."/>
            <person name="Waqas M."/>
            <person name="Abbas N."/>
            <person name="Nielsen T.K."/>
            <person name="Hansen L.H."/>
            <person name="Hussain S."/>
            <person name="Shahid M."/>
        </authorList>
    </citation>
    <scope>NUCLEOTIDE SEQUENCE</scope>
    <source>
        <strain evidence="2">S14</strain>
    </source>
</reference>
<evidence type="ECO:0000256" key="1">
    <source>
        <dbReference type="SAM" id="SignalP"/>
    </source>
</evidence>
<dbReference type="RefSeq" id="WP_309393818.1">
    <property type="nucleotide sequence ID" value="NZ_JADBEO010000044.1"/>
</dbReference>
<evidence type="ECO:0008006" key="4">
    <source>
        <dbReference type="Google" id="ProtNLM"/>
    </source>
</evidence>
<evidence type="ECO:0000313" key="2">
    <source>
        <dbReference type="EMBL" id="MDR4308239.1"/>
    </source>
</evidence>
<proteinExistence type="predicted"/>
<feature type="chain" id="PRO_5047257805" description="Lipoprotein" evidence="1">
    <location>
        <begin position="19"/>
        <end position="74"/>
    </location>
</feature>
<dbReference type="PROSITE" id="PS51257">
    <property type="entry name" value="PROKAR_LIPOPROTEIN"/>
    <property type="match status" value="1"/>
</dbReference>
<dbReference type="Proteomes" id="UP001181622">
    <property type="component" value="Unassembled WGS sequence"/>
</dbReference>
<sequence>MNKRLATLINLTTLSILAASLGGCASGDACRDAGHVPGTGGYASCERQVSEDRARGARKLANEMPIGGYGPTRF</sequence>